<sequence length="338" mass="36633">MNTVRTLASASILAATLIPAAASADEVNVYSYRQPELIQPLTDAFTEETGIAVNVAFLNKGMIERLEAEGQRSPADLIFTVDISRLAGVVDAGLTQPVESETLNANIPAEYRDPGNQWFGLTTRARIVYASKERVAEGEVTTYEDLADPKWKGRICTRSGTHAYTLALVSAYIQHHGAEEAKTWLEGVKANLARKPQGNDRAQVKAIWAGECDIAIGNTYYMGKMLSDPEQKAWAESVNVTFPVFEGAGTHVNVSGVALAKHAPNKDAAIKLMEFLSSPKAQEIYAADNFEYPIAPGTEAVDLVKSWGSFTPDGVNLMEVASHRADALKLVQEVDFDG</sequence>
<keyword evidence="2 3" id="KW-0732">Signal</keyword>
<dbReference type="EMBL" id="BNCH01000002">
    <property type="protein sequence ID" value="GHE94467.1"/>
    <property type="molecule type" value="Genomic_DNA"/>
</dbReference>
<dbReference type="PANTHER" id="PTHR30006">
    <property type="entry name" value="THIAMINE-BINDING PERIPLASMIC PROTEIN-RELATED"/>
    <property type="match status" value="1"/>
</dbReference>
<dbReference type="RefSeq" id="WP_191285728.1">
    <property type="nucleotide sequence ID" value="NZ_BNCH01000002.1"/>
</dbReference>
<evidence type="ECO:0000313" key="4">
    <source>
        <dbReference type="EMBL" id="GHE94467.1"/>
    </source>
</evidence>
<comment type="caution">
    <text evidence="4">The sequence shown here is derived from an EMBL/GenBank/DDBJ whole genome shotgun (WGS) entry which is preliminary data.</text>
</comment>
<evidence type="ECO:0000256" key="3">
    <source>
        <dbReference type="SAM" id="SignalP"/>
    </source>
</evidence>
<reference evidence="5" key="1">
    <citation type="journal article" date="2019" name="Int. J. Syst. Evol. Microbiol.">
        <title>The Global Catalogue of Microorganisms (GCM) 10K type strain sequencing project: providing services to taxonomists for standard genome sequencing and annotation.</title>
        <authorList>
            <consortium name="The Broad Institute Genomics Platform"/>
            <consortium name="The Broad Institute Genome Sequencing Center for Infectious Disease"/>
            <person name="Wu L."/>
            <person name="Ma J."/>
        </authorList>
    </citation>
    <scope>NUCLEOTIDE SEQUENCE [LARGE SCALE GENOMIC DNA]</scope>
    <source>
        <strain evidence="5">KCTC 42443</strain>
    </source>
</reference>
<proteinExistence type="inferred from homology"/>
<dbReference type="Pfam" id="PF13343">
    <property type="entry name" value="SBP_bac_6"/>
    <property type="match status" value="1"/>
</dbReference>
<dbReference type="SUPFAM" id="SSF53850">
    <property type="entry name" value="Periplasmic binding protein-like II"/>
    <property type="match status" value="1"/>
</dbReference>
<evidence type="ECO:0000256" key="1">
    <source>
        <dbReference type="ARBA" id="ARBA00008520"/>
    </source>
</evidence>
<dbReference type="Proteomes" id="UP000609802">
    <property type="component" value="Unassembled WGS sequence"/>
</dbReference>
<evidence type="ECO:0000313" key="5">
    <source>
        <dbReference type="Proteomes" id="UP000609802"/>
    </source>
</evidence>
<protein>
    <submittedName>
        <fullName evidence="4">Iron ABC transporter substrate-binding protein</fullName>
    </submittedName>
</protein>
<gene>
    <name evidence="4" type="ORF">GCM10016455_13650</name>
</gene>
<keyword evidence="5" id="KW-1185">Reference proteome</keyword>
<feature type="chain" id="PRO_5046698638" evidence="3">
    <location>
        <begin position="25"/>
        <end position="338"/>
    </location>
</feature>
<feature type="signal peptide" evidence="3">
    <location>
        <begin position="1"/>
        <end position="24"/>
    </location>
</feature>
<dbReference type="Gene3D" id="3.40.190.10">
    <property type="entry name" value="Periplasmic binding protein-like II"/>
    <property type="match status" value="2"/>
</dbReference>
<name>A0ABQ3IXB2_9RHOB</name>
<dbReference type="PIRSF" id="PIRSF002825">
    <property type="entry name" value="CfbpA"/>
    <property type="match status" value="1"/>
</dbReference>
<dbReference type="InterPro" id="IPR026045">
    <property type="entry name" value="Ferric-bd"/>
</dbReference>
<dbReference type="PANTHER" id="PTHR30006:SF15">
    <property type="entry name" value="IRON-UTILIZATION PERIPLASMIC PROTEIN"/>
    <property type="match status" value="1"/>
</dbReference>
<dbReference type="CDD" id="cd13542">
    <property type="entry name" value="PBP2_FutA1_ilke"/>
    <property type="match status" value="1"/>
</dbReference>
<evidence type="ECO:0000256" key="2">
    <source>
        <dbReference type="ARBA" id="ARBA00022729"/>
    </source>
</evidence>
<accession>A0ABQ3IXB2</accession>
<comment type="similarity">
    <text evidence="1">Belongs to the bacterial solute-binding protein 1 family.</text>
</comment>
<organism evidence="4 5">
    <name type="scientific">Aliiroseovarius zhejiangensis</name>
    <dbReference type="NCBI Taxonomy" id="1632025"/>
    <lineage>
        <taxon>Bacteria</taxon>
        <taxon>Pseudomonadati</taxon>
        <taxon>Pseudomonadota</taxon>
        <taxon>Alphaproteobacteria</taxon>
        <taxon>Rhodobacterales</taxon>
        <taxon>Paracoccaceae</taxon>
        <taxon>Aliiroseovarius</taxon>
    </lineage>
</organism>